<organism evidence="1">
    <name type="scientific">Medioppia subpectinata</name>
    <dbReference type="NCBI Taxonomy" id="1979941"/>
    <lineage>
        <taxon>Eukaryota</taxon>
        <taxon>Metazoa</taxon>
        <taxon>Ecdysozoa</taxon>
        <taxon>Arthropoda</taxon>
        <taxon>Chelicerata</taxon>
        <taxon>Arachnida</taxon>
        <taxon>Acari</taxon>
        <taxon>Acariformes</taxon>
        <taxon>Sarcoptiformes</taxon>
        <taxon>Oribatida</taxon>
        <taxon>Brachypylina</taxon>
        <taxon>Oppioidea</taxon>
        <taxon>Oppiidae</taxon>
        <taxon>Medioppia</taxon>
    </lineage>
</organism>
<gene>
    <name evidence="1" type="ORF">OSB1V03_LOCUS12524</name>
</gene>
<accession>A0A7R9Q5A1</accession>
<sequence length="326" mass="37504">MLHMAQHMKHLKTSLETTDDGNEDNRQQIQIYAKDSMDRFGDDLCALLLFFLSLEDRFRCECVSKQFQRTVFESVVDITLCNQIINKIMGTLIDTQLLATIAKKCPNIEIIDCREITYGCLKYMPEVLNAFQNNCRHLREIHLNEYSPENNRLLAAFAAQNQCIRSVVIHSSCNQFSNTIVECGQQLSLLTQLRELSLRLDQVINENSLSESLRTIGLNCKQLQRLTLQLMSNNTPLDGQTLDSLRCYHRLKRLRLSVYAAVDPQLPALQMLVIRFREDIHLSDTDLNAVLSSNPKLKNIEIIANFVKKIYLNRVDNMTNHLTLVS</sequence>
<reference evidence="1" key="1">
    <citation type="submission" date="2020-11" db="EMBL/GenBank/DDBJ databases">
        <authorList>
            <person name="Tran Van P."/>
        </authorList>
    </citation>
    <scope>NUCLEOTIDE SEQUENCE</scope>
</reference>
<proteinExistence type="predicted"/>
<dbReference type="AlphaFoldDB" id="A0A7R9Q5A1"/>
<keyword evidence="2" id="KW-1185">Reference proteome</keyword>
<name>A0A7R9Q5A1_9ACAR</name>
<dbReference type="EMBL" id="CAJPIZ010010450">
    <property type="protein sequence ID" value="CAG2112549.1"/>
    <property type="molecule type" value="Genomic_DNA"/>
</dbReference>
<dbReference type="Gene3D" id="3.80.10.10">
    <property type="entry name" value="Ribonuclease Inhibitor"/>
    <property type="match status" value="1"/>
</dbReference>
<protein>
    <recommendedName>
        <fullName evidence="3">F-box domain-containing protein</fullName>
    </recommendedName>
</protein>
<dbReference type="Proteomes" id="UP000759131">
    <property type="component" value="Unassembled WGS sequence"/>
</dbReference>
<dbReference type="EMBL" id="OC865025">
    <property type="protein sequence ID" value="CAD7632119.1"/>
    <property type="molecule type" value="Genomic_DNA"/>
</dbReference>
<dbReference type="SUPFAM" id="SSF81383">
    <property type="entry name" value="F-box domain"/>
    <property type="match status" value="1"/>
</dbReference>
<evidence type="ECO:0000313" key="2">
    <source>
        <dbReference type="Proteomes" id="UP000759131"/>
    </source>
</evidence>
<evidence type="ECO:0000313" key="1">
    <source>
        <dbReference type="EMBL" id="CAD7632119.1"/>
    </source>
</evidence>
<dbReference type="InterPro" id="IPR036047">
    <property type="entry name" value="F-box-like_dom_sf"/>
</dbReference>
<dbReference type="InterPro" id="IPR032675">
    <property type="entry name" value="LRR_dom_sf"/>
</dbReference>
<evidence type="ECO:0008006" key="3">
    <source>
        <dbReference type="Google" id="ProtNLM"/>
    </source>
</evidence>
<dbReference type="SUPFAM" id="SSF52047">
    <property type="entry name" value="RNI-like"/>
    <property type="match status" value="1"/>
</dbReference>